<gene>
    <name evidence="1" type="ORF">BAL341_1013</name>
</gene>
<dbReference type="NCBIfam" id="NF003814">
    <property type="entry name" value="PRK05406.1-3"/>
    <property type="match status" value="1"/>
</dbReference>
<protein>
    <submittedName>
        <fullName evidence="1">Lactam utilization protein LamB</fullName>
    </submittedName>
</protein>
<organism evidence="1">
    <name type="scientific">Rheinheimera sp. BAL341</name>
    <dbReference type="NCBI Taxonomy" id="1708203"/>
    <lineage>
        <taxon>Bacteria</taxon>
        <taxon>Pseudomonadati</taxon>
        <taxon>Pseudomonadota</taxon>
        <taxon>Gammaproteobacteria</taxon>
        <taxon>Chromatiales</taxon>
        <taxon>Chromatiaceae</taxon>
        <taxon>Rheinheimera</taxon>
    </lineage>
</organism>
<dbReference type="Gene3D" id="3.20.20.370">
    <property type="entry name" value="Glycoside hydrolase/deacetylase"/>
    <property type="match status" value="1"/>
</dbReference>
<dbReference type="PANTHER" id="PTHR30292">
    <property type="entry name" value="UNCHARACTERIZED PROTEIN YBGL-RELATED"/>
    <property type="match status" value="1"/>
</dbReference>
<accession>A0A486XM40</accession>
<dbReference type="CDD" id="cd10787">
    <property type="entry name" value="LamB_YcsF_like"/>
    <property type="match status" value="1"/>
</dbReference>
<evidence type="ECO:0000313" key="1">
    <source>
        <dbReference type="EMBL" id="VHO02791.1"/>
    </source>
</evidence>
<name>A0A486XM40_9GAMM</name>
<dbReference type="SUPFAM" id="SSF88713">
    <property type="entry name" value="Glycoside hydrolase/deacetylase"/>
    <property type="match status" value="1"/>
</dbReference>
<dbReference type="InterPro" id="IPR005501">
    <property type="entry name" value="LamB/YcsF/PxpA-like"/>
</dbReference>
<sequence length="241" mass="25768">MKLNCDLGESFGSWQMGLDTEVMPHIDMANIACGFHAGDADVMARTLSLAKQHGVSIGAHPSYPDLQGFGRRSMALSHSEIVNCMRYQMAALDGMALSTGVQLSYVKPHGALYNDMMAKPAVFAAVLEAVAGFYKPLKLMILATARQQDFASLAKSQGVALLFEAFADRRYTDEGTLTPRSQAGAVLHGDDMLAQVRQLVKHGSVTTASGKQLALSADTLCVHGDNQAAIAQVQQIRALLA</sequence>
<dbReference type="GO" id="GO:0005975">
    <property type="term" value="P:carbohydrate metabolic process"/>
    <property type="evidence" value="ECO:0007669"/>
    <property type="project" value="InterPro"/>
</dbReference>
<dbReference type="NCBIfam" id="NF003816">
    <property type="entry name" value="PRK05406.1-5"/>
    <property type="match status" value="1"/>
</dbReference>
<reference evidence="1" key="1">
    <citation type="submission" date="2019-04" db="EMBL/GenBank/DDBJ databases">
        <authorList>
            <person name="Brambilla D."/>
        </authorList>
    </citation>
    <scope>NUCLEOTIDE SEQUENCE</scope>
    <source>
        <strain evidence="1">BAL1</strain>
    </source>
</reference>
<dbReference type="EMBL" id="CAAJGR010000077">
    <property type="protein sequence ID" value="VHO02791.1"/>
    <property type="molecule type" value="Genomic_DNA"/>
</dbReference>
<dbReference type="Pfam" id="PF03746">
    <property type="entry name" value="LamB_YcsF"/>
    <property type="match status" value="1"/>
</dbReference>
<dbReference type="PANTHER" id="PTHR30292:SF0">
    <property type="entry name" value="5-OXOPROLINASE SUBUNIT A"/>
    <property type="match status" value="1"/>
</dbReference>
<dbReference type="AlphaFoldDB" id="A0A486XM40"/>
<dbReference type="InterPro" id="IPR011330">
    <property type="entry name" value="Glyco_hydro/deAcase_b/a-brl"/>
</dbReference>
<proteinExistence type="predicted"/>